<dbReference type="GO" id="GO:0004519">
    <property type="term" value="F:endonuclease activity"/>
    <property type="evidence" value="ECO:0007669"/>
    <property type="project" value="UniProtKB-KW"/>
</dbReference>
<dbReference type="Gene3D" id="1.10.30.50">
    <property type="match status" value="1"/>
</dbReference>
<dbReference type="Proteomes" id="UP000184932">
    <property type="component" value="Unassembled WGS sequence"/>
</dbReference>
<dbReference type="EMBL" id="FSRL01000001">
    <property type="protein sequence ID" value="SIO13989.1"/>
    <property type="molecule type" value="Genomic_DNA"/>
</dbReference>
<sequence length="438" mass="49363">MDWKALESRPGSFSKNFGWGDAPGLGLLHRVINAVFSDGLMPVPRDAARKIIAQHADGDPLVPLNFFLYNQVVEGESYIIPDQLVLEALAGEHDQSFDRLAMCALNFSRVGTWDRARPFQSHPAPWARRFVVEEVWNGHQWDVSKITSDKIEEFFSSGAMIYSAASPRKFATNLHYLYQQSSLLGLTGSEREDWWSSALFLFLDRCIFEREISLEMSAQEILTFVEAEDFWALTAADPALAYYAAFSVIEEYLDLGGPARLDDMEWNGGTVEAASNTSPRRTGSPRLSSHRDITKRKKPTDLTLTVVQRAYAQAQQQVRNRLHAEWVKNLYDNRCAICGIALKVDPTGKTYSEAGHVKPVGDPFKGPDHLKNILPFCPNHHKAFDQGGVWIHPNEGNPIVRSATGDTEINGRKLEILAEHGFGVEYAEWHAKYFRHIQ</sequence>
<evidence type="ECO:0000313" key="4">
    <source>
        <dbReference type="Proteomes" id="UP000184932"/>
    </source>
</evidence>
<dbReference type="InterPro" id="IPR003615">
    <property type="entry name" value="HNH_nuc"/>
</dbReference>
<feature type="domain" description="HNH nuclease" evidence="2">
    <location>
        <begin position="335"/>
        <end position="387"/>
    </location>
</feature>
<dbReference type="RefSeq" id="WP_139301294.1">
    <property type="nucleotide sequence ID" value="NZ_FSRL01000001.1"/>
</dbReference>
<dbReference type="OrthoDB" id="9788621at2"/>
<gene>
    <name evidence="3" type="ORF">SAMN05444002_3016</name>
</gene>
<keyword evidence="4" id="KW-1185">Reference proteome</keyword>
<protein>
    <submittedName>
        <fullName evidence="3">HNH endonuclease</fullName>
    </submittedName>
</protein>
<accession>A0A1N6H2K1</accession>
<reference evidence="4" key="1">
    <citation type="submission" date="2016-11" db="EMBL/GenBank/DDBJ databases">
        <authorList>
            <person name="Varghese N."/>
            <person name="Submissions S."/>
        </authorList>
    </citation>
    <scope>NUCLEOTIDE SEQUENCE [LARGE SCALE GENOMIC DNA]</scope>
    <source>
        <strain evidence="4">DSM 29440</strain>
    </source>
</reference>
<dbReference type="STRING" id="1217970.SAMN05444002_3016"/>
<dbReference type="Pfam" id="PF13391">
    <property type="entry name" value="HNH_2"/>
    <property type="match status" value="1"/>
</dbReference>
<keyword evidence="3" id="KW-0378">Hydrolase</keyword>
<keyword evidence="3" id="KW-0255">Endonuclease</keyword>
<feature type="region of interest" description="Disordered" evidence="1">
    <location>
        <begin position="270"/>
        <end position="294"/>
    </location>
</feature>
<name>A0A1N6H2K1_9RHOB</name>
<evidence type="ECO:0000259" key="2">
    <source>
        <dbReference type="Pfam" id="PF13391"/>
    </source>
</evidence>
<organism evidence="3 4">
    <name type="scientific">Vannielia litorea</name>
    <dbReference type="NCBI Taxonomy" id="1217970"/>
    <lineage>
        <taxon>Bacteria</taxon>
        <taxon>Pseudomonadati</taxon>
        <taxon>Pseudomonadota</taxon>
        <taxon>Alphaproteobacteria</taxon>
        <taxon>Rhodobacterales</taxon>
        <taxon>Paracoccaceae</taxon>
        <taxon>Vannielia</taxon>
    </lineage>
</organism>
<evidence type="ECO:0000256" key="1">
    <source>
        <dbReference type="SAM" id="MobiDB-lite"/>
    </source>
</evidence>
<evidence type="ECO:0000313" key="3">
    <source>
        <dbReference type="EMBL" id="SIO13989.1"/>
    </source>
</evidence>
<dbReference type="CDD" id="cd00085">
    <property type="entry name" value="HNHc"/>
    <property type="match status" value="1"/>
</dbReference>
<dbReference type="AlphaFoldDB" id="A0A1N6H2K1"/>
<keyword evidence="3" id="KW-0540">Nuclease</keyword>
<feature type="compositionally biased region" description="Polar residues" evidence="1">
    <location>
        <begin position="273"/>
        <end position="287"/>
    </location>
</feature>
<proteinExistence type="predicted"/>